<feature type="transmembrane region" description="Helical" evidence="6">
    <location>
        <begin position="516"/>
        <end position="536"/>
    </location>
</feature>
<sequence length="984" mass="108555">MSIEKENEKRGSDASINSAADSIDLFSYHEHNAGRLIVDPEEAKIELGDVVAAKLKLSADGTKVLWPQPTDDPEDPQNVCHRMRALSPTTNRSFKWSDRRKALQLMIITLAAIVPDFDSGIGIAAIFALAEQYNTTTGVINNLTSKLGRYIRRDVDEATWTTSHLILVSVGFLVGATFAPTLKTFTAFRCLSGFFATAPQVTGLFIVSDMYPFHKQARMLNVWTMGFIISPFLSPFAFGFLVARASWRWAYGIGCIYGAIVVALIVFFGEETIYDRTVKPLPPRPVKNLRWRVETLIGITGVRNQGYRSPWMEGILAPLKVVWRPHLLAILLYETMMTNVSTFRKAMVFGFAIGINVTNAVFLGSPPPVGFGFSPFGIAGAYGTPIVAVLLGELVGHYVNDWIMNFSIRRNNGVFEAESRLWACYIGLPLYICGFVTLGAAFQMHLSVGAVVMGWGIAQFAIMITTVAVYAYANDCFPKHRGEISGLINLARTLGGFSVAYFQVPWAEKHGALQTFGVEAAIVTGLFFLIVPTIQIKGRALRSLKVEVANQPQVTMDRKLTYKLPPTTITDKLVSQNTRRIKALEEQKRRRAEKFDSTRQLDLFADLSLGVSDDEADLNSNEPEGPAILREGLASYTSMLPASSENDQVEASARADKKRKGKNKRSKGASKGQLRRQSKWANQCMYAELLEMLDDDVWSVSPDAAAHDGLPEDLEKGWVCVAPVPVGKRCLAVVTAAPNGISPNTTLRSRLLGKPLMPRFPSSLPPETVLDCILDANWRDNGILHVLDVIKWKGQDIGDCEAPFRFWWRDTRLAELLPSPAPSMLTATSKSADVPTSPLNSQSRYQFPYPNTLVPVPYHTDTTLLNLRSQIIPLARSTRAVPVNLPLSAADGDGEMVIDGMDDAQRPVHPANLVVTVSSDGLLLYVAEATYEPGTSPLSSWIPVAYSDDDSMDGPTIRRPLDRFERLIMRRLEIASGAQLDIDM</sequence>
<dbReference type="GO" id="GO:0005886">
    <property type="term" value="C:plasma membrane"/>
    <property type="evidence" value="ECO:0007669"/>
    <property type="project" value="TreeGrafter"/>
</dbReference>
<dbReference type="InterPro" id="IPR011701">
    <property type="entry name" value="MFS"/>
</dbReference>
<keyword evidence="2 6" id="KW-0812">Transmembrane</keyword>
<accession>A0A8H6ZT47</accession>
<evidence type="ECO:0000313" key="8">
    <source>
        <dbReference type="EMBL" id="KAF7430359.1"/>
    </source>
</evidence>
<dbReference type="Pfam" id="PF21974">
    <property type="entry name" value="SPN1_m3Gcap_bd"/>
    <property type="match status" value="1"/>
</dbReference>
<feature type="domain" description="Snurportin-1 m3G cap-binding" evidence="7">
    <location>
        <begin position="710"/>
        <end position="815"/>
    </location>
</feature>
<dbReference type="PANTHER" id="PTHR23502">
    <property type="entry name" value="MAJOR FACILITATOR SUPERFAMILY"/>
    <property type="match status" value="1"/>
</dbReference>
<dbReference type="Gene3D" id="3.30.470.30">
    <property type="entry name" value="DNA ligase/mRNA capping enzyme"/>
    <property type="match status" value="1"/>
</dbReference>
<dbReference type="Proteomes" id="UP000623687">
    <property type="component" value="Unassembled WGS sequence"/>
</dbReference>
<dbReference type="VEuPathDB" id="FungiDB:PC9H_006064"/>
<reference evidence="8" key="1">
    <citation type="submission" date="2019-07" db="EMBL/GenBank/DDBJ databases">
        <authorList>
            <person name="Palmer J.M."/>
        </authorList>
    </citation>
    <scope>NUCLEOTIDE SEQUENCE</scope>
    <source>
        <strain evidence="8">PC9</strain>
    </source>
</reference>
<proteinExistence type="predicted"/>
<evidence type="ECO:0000256" key="2">
    <source>
        <dbReference type="ARBA" id="ARBA00022692"/>
    </source>
</evidence>
<comment type="caution">
    <text evidence="8">The sequence shown here is derived from an EMBL/GenBank/DDBJ whole genome shotgun (WGS) entry which is preliminary data.</text>
</comment>
<keyword evidence="4 6" id="KW-0472">Membrane</keyword>
<keyword evidence="3 6" id="KW-1133">Transmembrane helix</keyword>
<protein>
    <recommendedName>
        <fullName evidence="7">Snurportin-1 m3G cap-binding domain-containing protein</fullName>
    </recommendedName>
</protein>
<dbReference type="OrthoDB" id="10003593at2759"/>
<evidence type="ECO:0000313" key="9">
    <source>
        <dbReference type="Proteomes" id="UP000623687"/>
    </source>
</evidence>
<dbReference type="SUPFAM" id="SSF103473">
    <property type="entry name" value="MFS general substrate transporter"/>
    <property type="match status" value="1"/>
</dbReference>
<dbReference type="PANTHER" id="PTHR23502:SF22">
    <property type="entry name" value="MAJOR FACILITATOR SUPERFAMILY (MFS) PROFILE DOMAIN-CONTAINING PROTEIN"/>
    <property type="match status" value="1"/>
</dbReference>
<feature type="transmembrane region" description="Helical" evidence="6">
    <location>
        <begin position="220"/>
        <end position="243"/>
    </location>
</feature>
<gene>
    <name evidence="8" type="ORF">PC9H_006064</name>
</gene>
<name>A0A8H6ZT47_PLEOS</name>
<evidence type="ECO:0000256" key="1">
    <source>
        <dbReference type="ARBA" id="ARBA00004141"/>
    </source>
</evidence>
<feature type="compositionally biased region" description="Basic residues" evidence="5">
    <location>
        <begin position="656"/>
        <end position="676"/>
    </location>
</feature>
<dbReference type="AlphaFoldDB" id="A0A8H6ZT47"/>
<organism evidence="8 9">
    <name type="scientific">Pleurotus ostreatus</name>
    <name type="common">Oyster mushroom</name>
    <name type="synonym">White-rot fungus</name>
    <dbReference type="NCBI Taxonomy" id="5322"/>
    <lineage>
        <taxon>Eukaryota</taxon>
        <taxon>Fungi</taxon>
        <taxon>Dikarya</taxon>
        <taxon>Basidiomycota</taxon>
        <taxon>Agaricomycotina</taxon>
        <taxon>Agaricomycetes</taxon>
        <taxon>Agaricomycetidae</taxon>
        <taxon>Agaricales</taxon>
        <taxon>Pleurotineae</taxon>
        <taxon>Pleurotaceae</taxon>
        <taxon>Pleurotus</taxon>
    </lineage>
</organism>
<feature type="transmembrane region" description="Helical" evidence="6">
    <location>
        <begin position="448"/>
        <end position="472"/>
    </location>
</feature>
<evidence type="ECO:0000256" key="3">
    <source>
        <dbReference type="ARBA" id="ARBA00022989"/>
    </source>
</evidence>
<feature type="transmembrane region" description="Helical" evidence="6">
    <location>
        <begin position="421"/>
        <end position="442"/>
    </location>
</feature>
<dbReference type="Pfam" id="PF07690">
    <property type="entry name" value="MFS_1"/>
    <property type="match status" value="1"/>
</dbReference>
<evidence type="ECO:0000256" key="6">
    <source>
        <dbReference type="SAM" id="Phobius"/>
    </source>
</evidence>
<feature type="transmembrane region" description="Helical" evidence="6">
    <location>
        <begin position="249"/>
        <end position="269"/>
    </location>
</feature>
<feature type="transmembrane region" description="Helical" evidence="6">
    <location>
        <begin position="376"/>
        <end position="400"/>
    </location>
</feature>
<dbReference type="InterPro" id="IPR036259">
    <property type="entry name" value="MFS_trans_sf"/>
</dbReference>
<dbReference type="RefSeq" id="XP_036631637.1">
    <property type="nucleotide sequence ID" value="XM_036775618.1"/>
</dbReference>
<dbReference type="InterPro" id="IPR047857">
    <property type="entry name" value="Snurportin1_C"/>
</dbReference>
<evidence type="ECO:0000256" key="5">
    <source>
        <dbReference type="SAM" id="MobiDB-lite"/>
    </source>
</evidence>
<evidence type="ECO:0000259" key="7">
    <source>
        <dbReference type="Pfam" id="PF21974"/>
    </source>
</evidence>
<evidence type="ECO:0000256" key="4">
    <source>
        <dbReference type="ARBA" id="ARBA00023136"/>
    </source>
</evidence>
<feature type="transmembrane region" description="Helical" evidence="6">
    <location>
        <begin position="346"/>
        <end position="364"/>
    </location>
</feature>
<feature type="region of interest" description="Disordered" evidence="5">
    <location>
        <begin position="641"/>
        <end position="676"/>
    </location>
</feature>
<feature type="transmembrane region" description="Helical" evidence="6">
    <location>
        <begin position="185"/>
        <end position="208"/>
    </location>
</feature>
<feature type="transmembrane region" description="Helical" evidence="6">
    <location>
        <begin position="158"/>
        <end position="179"/>
    </location>
</feature>
<dbReference type="GeneID" id="59375882"/>
<dbReference type="Gene3D" id="1.20.1250.20">
    <property type="entry name" value="MFS general substrate transporter like domains"/>
    <property type="match status" value="1"/>
</dbReference>
<dbReference type="GO" id="GO:0022857">
    <property type="term" value="F:transmembrane transporter activity"/>
    <property type="evidence" value="ECO:0007669"/>
    <property type="project" value="InterPro"/>
</dbReference>
<dbReference type="EMBL" id="JACETU010000004">
    <property type="protein sequence ID" value="KAF7430359.1"/>
    <property type="molecule type" value="Genomic_DNA"/>
</dbReference>
<comment type="subcellular location">
    <subcellularLocation>
        <location evidence="1">Membrane</location>
        <topology evidence="1">Multi-pass membrane protein</topology>
    </subcellularLocation>
</comment>
<keyword evidence="9" id="KW-1185">Reference proteome</keyword>